<gene>
    <name evidence="1" type="ORF">METZ01_LOCUS399646</name>
</gene>
<name>A0A382VJT8_9ZZZZ</name>
<reference evidence="1" key="1">
    <citation type="submission" date="2018-05" db="EMBL/GenBank/DDBJ databases">
        <authorList>
            <person name="Lanie J.A."/>
            <person name="Ng W.-L."/>
            <person name="Kazmierczak K.M."/>
            <person name="Andrzejewski T.M."/>
            <person name="Davidsen T.M."/>
            <person name="Wayne K.J."/>
            <person name="Tettelin H."/>
            <person name="Glass J.I."/>
            <person name="Rusch D."/>
            <person name="Podicherti R."/>
            <person name="Tsui H.-C.T."/>
            <person name="Winkler M.E."/>
        </authorList>
    </citation>
    <scope>NUCLEOTIDE SEQUENCE</scope>
</reference>
<feature type="non-terminal residue" evidence="1">
    <location>
        <position position="31"/>
    </location>
</feature>
<dbReference type="EMBL" id="UINC01152552">
    <property type="protein sequence ID" value="SVD46792.1"/>
    <property type="molecule type" value="Genomic_DNA"/>
</dbReference>
<accession>A0A382VJT8</accession>
<sequence length="31" mass="3613">QSTQCHTCRHTNHIGFCYTTVKKTISSNRFI</sequence>
<proteinExistence type="predicted"/>
<evidence type="ECO:0000313" key="1">
    <source>
        <dbReference type="EMBL" id="SVD46792.1"/>
    </source>
</evidence>
<organism evidence="1">
    <name type="scientific">marine metagenome</name>
    <dbReference type="NCBI Taxonomy" id="408172"/>
    <lineage>
        <taxon>unclassified sequences</taxon>
        <taxon>metagenomes</taxon>
        <taxon>ecological metagenomes</taxon>
    </lineage>
</organism>
<protein>
    <submittedName>
        <fullName evidence="1">Uncharacterized protein</fullName>
    </submittedName>
</protein>
<feature type="non-terminal residue" evidence="1">
    <location>
        <position position="1"/>
    </location>
</feature>
<dbReference type="AlphaFoldDB" id="A0A382VJT8"/>